<dbReference type="PANTHER" id="PTHR12001">
    <property type="entry name" value="GERANYLGERANYL PYROPHOSPHATE SYNTHASE"/>
    <property type="match status" value="1"/>
</dbReference>
<dbReference type="SUPFAM" id="SSF48576">
    <property type="entry name" value="Terpenoid synthases"/>
    <property type="match status" value="1"/>
</dbReference>
<reference evidence="7 8" key="1">
    <citation type="submission" date="2021-03" db="EMBL/GenBank/DDBJ databases">
        <title>Aliifodinibius sp. nov., a new bacterium isolated from saline soil.</title>
        <authorList>
            <person name="Galisteo C."/>
            <person name="De La Haba R."/>
            <person name="Sanchez-Porro C."/>
            <person name="Ventosa A."/>
        </authorList>
    </citation>
    <scope>NUCLEOTIDE SEQUENCE [LARGE SCALE GENOMIC DNA]</scope>
    <source>
        <strain evidence="7 8">1BSP15-2V2</strain>
    </source>
</reference>
<evidence type="ECO:0000256" key="5">
    <source>
        <dbReference type="ARBA" id="ARBA00022842"/>
    </source>
</evidence>
<dbReference type="Pfam" id="PF00348">
    <property type="entry name" value="polyprenyl_synt"/>
    <property type="match status" value="1"/>
</dbReference>
<sequence length="330" mass="37096">MPITEQQQLSELIEQKLSELKLPASPALLYDPVRYTLDLPGKRVRPFLTLTGCGLAGGDIEESLPAAIALELLHNFTLLHDDIMDGANTRRGEPSVFKKWNANTAILSGDAMYAKAFKQLQYYGRNDAYSKKQYADILDIFLDSAERVCEGQAFDLDFEAREEVTLDEYLRMIQDKTAALISGSLAIGGAVAGAEQHIIKQLQTVGQKAGIAFQIQDDLLDAIADPEKFGKQQGGDVREGKKTYLTLLTLQQCNDQQRKMLLQILSSSETSTADIKAVIELYKELDIINATREVIRRYYEEAMKQLDTFEPSEYKNEIITLLNRLISREY</sequence>
<dbReference type="PANTHER" id="PTHR12001:SF85">
    <property type="entry name" value="SHORT CHAIN ISOPRENYL DIPHOSPHATE SYNTHASE"/>
    <property type="match status" value="1"/>
</dbReference>
<keyword evidence="8" id="KW-1185">Reference proteome</keyword>
<dbReference type="PROSITE" id="PS00723">
    <property type="entry name" value="POLYPRENYL_SYNTHASE_1"/>
    <property type="match status" value="1"/>
</dbReference>
<name>A0ABT3PKD7_9BACT</name>
<evidence type="ECO:0000256" key="2">
    <source>
        <dbReference type="ARBA" id="ARBA00006706"/>
    </source>
</evidence>
<evidence type="ECO:0000256" key="1">
    <source>
        <dbReference type="ARBA" id="ARBA00001946"/>
    </source>
</evidence>
<protein>
    <submittedName>
        <fullName evidence="7">Polyprenyl synthetase family protein</fullName>
    </submittedName>
</protein>
<dbReference type="Gene3D" id="1.10.600.10">
    <property type="entry name" value="Farnesyl Diphosphate Synthase"/>
    <property type="match status" value="1"/>
</dbReference>
<proteinExistence type="inferred from homology"/>
<evidence type="ECO:0000256" key="4">
    <source>
        <dbReference type="ARBA" id="ARBA00022723"/>
    </source>
</evidence>
<gene>
    <name evidence="7" type="ORF">J6I44_05595</name>
</gene>
<keyword evidence="3 6" id="KW-0808">Transferase</keyword>
<comment type="similarity">
    <text evidence="2 6">Belongs to the FPP/GGPP synthase family.</text>
</comment>
<organism evidence="7 8">
    <name type="scientific">Fodinibius salsisoli</name>
    <dbReference type="NCBI Taxonomy" id="2820877"/>
    <lineage>
        <taxon>Bacteria</taxon>
        <taxon>Pseudomonadati</taxon>
        <taxon>Balneolota</taxon>
        <taxon>Balneolia</taxon>
        <taxon>Balneolales</taxon>
        <taxon>Balneolaceae</taxon>
        <taxon>Fodinibius</taxon>
    </lineage>
</organism>
<comment type="cofactor">
    <cofactor evidence="1">
        <name>Mg(2+)</name>
        <dbReference type="ChEBI" id="CHEBI:18420"/>
    </cofactor>
</comment>
<keyword evidence="4" id="KW-0479">Metal-binding</keyword>
<dbReference type="InterPro" id="IPR008949">
    <property type="entry name" value="Isoprenoid_synthase_dom_sf"/>
</dbReference>
<dbReference type="InterPro" id="IPR000092">
    <property type="entry name" value="Polyprenyl_synt"/>
</dbReference>
<dbReference type="Proteomes" id="UP001207918">
    <property type="component" value="Unassembled WGS sequence"/>
</dbReference>
<accession>A0ABT3PKD7</accession>
<evidence type="ECO:0000256" key="3">
    <source>
        <dbReference type="ARBA" id="ARBA00022679"/>
    </source>
</evidence>
<evidence type="ECO:0000313" key="8">
    <source>
        <dbReference type="Proteomes" id="UP001207918"/>
    </source>
</evidence>
<dbReference type="SFLD" id="SFLDG01017">
    <property type="entry name" value="Polyprenyl_Transferase_Like"/>
    <property type="match status" value="1"/>
</dbReference>
<dbReference type="SFLD" id="SFLDS00005">
    <property type="entry name" value="Isoprenoid_Synthase_Type_I"/>
    <property type="match status" value="1"/>
</dbReference>
<evidence type="ECO:0000313" key="7">
    <source>
        <dbReference type="EMBL" id="MCW9706315.1"/>
    </source>
</evidence>
<evidence type="ECO:0000256" key="6">
    <source>
        <dbReference type="RuleBase" id="RU004466"/>
    </source>
</evidence>
<dbReference type="InterPro" id="IPR033749">
    <property type="entry name" value="Polyprenyl_synt_CS"/>
</dbReference>
<dbReference type="RefSeq" id="WP_265765019.1">
    <property type="nucleotide sequence ID" value="NZ_JAGGJA010000003.1"/>
</dbReference>
<dbReference type="EMBL" id="JAGGJA010000003">
    <property type="protein sequence ID" value="MCW9706315.1"/>
    <property type="molecule type" value="Genomic_DNA"/>
</dbReference>
<comment type="caution">
    <text evidence="7">The sequence shown here is derived from an EMBL/GenBank/DDBJ whole genome shotgun (WGS) entry which is preliminary data.</text>
</comment>
<dbReference type="CDD" id="cd00685">
    <property type="entry name" value="Trans_IPPS_HT"/>
    <property type="match status" value="1"/>
</dbReference>
<keyword evidence="5" id="KW-0460">Magnesium</keyword>